<feature type="compositionally biased region" description="Basic and acidic residues" evidence="1">
    <location>
        <begin position="384"/>
        <end position="396"/>
    </location>
</feature>
<feature type="domain" description="GYF" evidence="2">
    <location>
        <begin position="510"/>
        <end position="561"/>
    </location>
</feature>
<dbReference type="PROSITE" id="PS50829">
    <property type="entry name" value="GYF"/>
    <property type="match status" value="1"/>
</dbReference>
<proteinExistence type="predicted"/>
<feature type="region of interest" description="Disordered" evidence="1">
    <location>
        <begin position="1101"/>
        <end position="1204"/>
    </location>
</feature>
<dbReference type="PANTHER" id="PTHR47471:SF1">
    <property type="entry name" value="PROTEIN ESSENTIAL FOR POTEXVIRUS ACCUMULATION 1"/>
    <property type="match status" value="1"/>
</dbReference>
<evidence type="ECO:0000259" key="2">
    <source>
        <dbReference type="PROSITE" id="PS50829"/>
    </source>
</evidence>
<evidence type="ECO:0000256" key="1">
    <source>
        <dbReference type="SAM" id="MobiDB-lite"/>
    </source>
</evidence>
<accession>A0A4P1QY70</accession>
<dbReference type="InterPro" id="IPR003169">
    <property type="entry name" value="GYF"/>
</dbReference>
<sequence>MAERTVSVTPFQIRKDFQGSDGLLPLSPQWLIPKSGESKPGTLENHVVSNTPYGNHTGEDVHDGHKRKDVFRPSVLDSEGGRFDLWRDEGRDTKYAIRKDRWKDGDKDLGDARRVERWTESSATRHLGEPRRGTSDRWNDSGNREGNLDLRRESKWNTRWGPDDKEPEAVREKLDDSGKDSDLHLGRGLSHISNQGKDEKEGDRYRPWKPNSAQSRGRVDSPYIQNVTPKKQVPTFCHGRGRGEDTPPVFTLGHARPGSGGSYRNSTSTYSEYPGTVLDKFENEHEEACSFRYSRTKLLDVYRVTNMHTDRKLVDAFVQVSHLTKDDPLEPLALCAPNSEELSVLNGIDEGEILSSDASQVLKDGRSSIEFTHSRRMKHGSPLQDRDEHGGSYRMADEVPTNRESTFEGNSSVHPAAAWHATPLDDCTSTVLHDSNDVSRDVRSRNSDMIMLNEPKDPITQLDSKLDYLSDARDVAKWQASEVPIFKRQLSGIFDSELETRRVPQTPPEELSFFYKDPRGLIQGPFKGIDIIGWFEAGYFGIDLPVRLENAAADSPWLQLGDAMPHLRAKAQSPPGFPATTLDYTEAPGRQNSSTLGSIHPGLSNIEMSRNDYKHRQSSTAEAENKFLESLMSGNKNSPPLHSLTLSEGLQGFVGNNSGNLGPPEVDSGSNLYLLAQRMAIEQQRSLSNPYPYWPGRDVASLAPKPDVVPDGLPHSKFLPSLSDDSRQFQSQSSELMSIFQGLSNRSSSGLNNTVSGWPNYPLQGGLDPIQNKNDLHCDQNFPQIPFGIQQGLQPPNQLSTNNLIAQASDNPSSILTVEKLLASGLLQDPQILNMFQQQYLLQLHSQAAAPAHQMPLLDKLLLLKRLQQQEEQQLLLRQQQQQLISRMLQEHQSHQHFGDLSYGHLQGGGIPIGNLHLNSSQVQQTQEIFPMSSQAPVPRVREEVSIKSLNSPHQVIQGTSYNSSEASVQLSNLLFGNINRQRSWGPSMPEHINEDLQKVMLPASTPVESSVLHENESKEEPSIEQRPFFLSDYTAKSVEQMLDGTCQDDGSVKTATSESVEHSRPEQCVAPVIAISLAGSCGIQLPLASELGQDVEIKSDSLEEQQSGKDSSSVVPSVADTRNVEAHKPKKATEKKSKKQKSAKSQSSDEAKGSLKNVSLQESKKSETEIPNYGEINVGESRKGDPAETYIQQTRGDGYQTGTATTKLADSEEVSGLPASIPGSIAETVVESGSNAVSSVATESTDLHCGRAWKPAPEFKTKSLLEIQEEEQRKARTETLVSEIATAVNSMSLATPWVGTVANPDSTKVSSESHSGAGNTQYLAKLGTSQNIKESPLHDLLAGVNKFSDLVPDSILSSQNVAAHSEPIDDGNFIEAKDTKRNRKRSAKSKGSGAKLSVPTASSEVPVGSSPTEKGKISRSVQQEKEQLPAIPAGPSIGDFVLWKGEPASPSPSPAWTTDSGRVPKPKSLRDIQKEQEKKASSRVPTNQLPIPQKLLPAQAARSNGPPLPISASLPIQINQAALPIQINSQASKSKYKGDDDLFWGQIEQPKQETNQPGFPQLASQGSWSSKNILIKDNSVGPLNRQKSGSGKSTVRSLSSSPASSQSFLKSKSDAMTKNSVLSTESSMHISPFDWITDDSVMMLSYSLFSEAIDFRVWCENECGRLLGTKDTNFLEFCLKQSRSEAEMLLIENLGSYDPDHEFIDKFLNYMELLPPDVLEIAFQMPNYQKLSATMVSGSADLQDHGHTEGSSKGGKKKGKKGKKVGASVLGFQVVSNRIMMGEIQTVEE</sequence>
<feature type="region of interest" description="Disordered" evidence="1">
    <location>
        <begin position="120"/>
        <end position="220"/>
    </location>
</feature>
<dbReference type="STRING" id="3871.A0A4P1QY70"/>
<protein>
    <recommendedName>
        <fullName evidence="2">GYF domain-containing protein</fullName>
    </recommendedName>
</protein>
<dbReference type="Pfam" id="PF02213">
    <property type="entry name" value="GYF"/>
    <property type="match status" value="1"/>
</dbReference>
<feature type="compositionally biased region" description="Low complexity" evidence="1">
    <location>
        <begin position="1594"/>
        <end position="1611"/>
    </location>
</feature>
<dbReference type="Gramene" id="OIV97626">
    <property type="protein sequence ID" value="OIV97626"/>
    <property type="gene ID" value="TanjilG_12383"/>
</dbReference>
<feature type="compositionally biased region" description="Polar residues" evidence="1">
    <location>
        <begin position="1191"/>
        <end position="1204"/>
    </location>
</feature>
<dbReference type="SMART" id="SM00444">
    <property type="entry name" value="GYF"/>
    <property type="match status" value="1"/>
</dbReference>
<feature type="compositionally biased region" description="Basic and acidic residues" evidence="1">
    <location>
        <begin position="1123"/>
        <end position="1136"/>
    </location>
</feature>
<reference evidence="3 4" key="1">
    <citation type="journal article" date="2017" name="Plant Biotechnol. J.">
        <title>A comprehensive draft genome sequence for lupin (Lupinus angustifolius), an emerging health food: insights into plant-microbe interactions and legume evolution.</title>
        <authorList>
            <person name="Hane J.K."/>
            <person name="Ming Y."/>
            <person name="Kamphuis L.G."/>
            <person name="Nelson M.N."/>
            <person name="Garg G."/>
            <person name="Atkins C.A."/>
            <person name="Bayer P.E."/>
            <person name="Bravo A."/>
            <person name="Bringans S."/>
            <person name="Cannon S."/>
            <person name="Edwards D."/>
            <person name="Foley R."/>
            <person name="Gao L.L."/>
            <person name="Harrison M.J."/>
            <person name="Huang W."/>
            <person name="Hurgobin B."/>
            <person name="Li S."/>
            <person name="Liu C.W."/>
            <person name="McGrath A."/>
            <person name="Morahan G."/>
            <person name="Murray J."/>
            <person name="Weller J."/>
            <person name="Jian J."/>
            <person name="Singh K.B."/>
        </authorList>
    </citation>
    <scope>NUCLEOTIDE SEQUENCE [LARGE SCALE GENOMIC DNA]</scope>
    <source>
        <strain evidence="4">cv. Tanjil</strain>
        <tissue evidence="3">Whole plant</tissue>
    </source>
</reference>
<feature type="compositionally biased region" description="Polar residues" evidence="1">
    <location>
        <begin position="1105"/>
        <end position="1116"/>
    </location>
</feature>
<dbReference type="Proteomes" id="UP000188354">
    <property type="component" value="Chromosome LG14"/>
</dbReference>
<feature type="compositionally biased region" description="Basic and acidic residues" evidence="1">
    <location>
        <begin position="1469"/>
        <end position="1481"/>
    </location>
</feature>
<keyword evidence="4" id="KW-1185">Reference proteome</keyword>
<name>A0A4P1QY70_LUPAN</name>
<dbReference type="InterPro" id="IPR035445">
    <property type="entry name" value="GYF-like_dom_sf"/>
</dbReference>
<feature type="region of interest" description="Disordered" evidence="1">
    <location>
        <begin position="1580"/>
        <end position="1612"/>
    </location>
</feature>
<dbReference type="CDD" id="cd00072">
    <property type="entry name" value="GYF"/>
    <property type="match status" value="1"/>
</dbReference>
<evidence type="ECO:0000313" key="4">
    <source>
        <dbReference type="Proteomes" id="UP000188354"/>
    </source>
</evidence>
<evidence type="ECO:0000313" key="3">
    <source>
        <dbReference type="EMBL" id="OIV97626.1"/>
    </source>
</evidence>
<dbReference type="PANTHER" id="PTHR47471">
    <property type="entry name" value="GYF DOMAIN-CONTAINING PROTEIN"/>
    <property type="match status" value="1"/>
</dbReference>
<dbReference type="SUPFAM" id="SSF55277">
    <property type="entry name" value="GYF domain"/>
    <property type="match status" value="1"/>
</dbReference>
<organism evidence="3 4">
    <name type="scientific">Lupinus angustifolius</name>
    <name type="common">Narrow-leaved blue lupine</name>
    <dbReference type="NCBI Taxonomy" id="3871"/>
    <lineage>
        <taxon>Eukaryota</taxon>
        <taxon>Viridiplantae</taxon>
        <taxon>Streptophyta</taxon>
        <taxon>Embryophyta</taxon>
        <taxon>Tracheophyta</taxon>
        <taxon>Spermatophyta</taxon>
        <taxon>Magnoliopsida</taxon>
        <taxon>eudicotyledons</taxon>
        <taxon>Gunneridae</taxon>
        <taxon>Pentapetalae</taxon>
        <taxon>rosids</taxon>
        <taxon>fabids</taxon>
        <taxon>Fabales</taxon>
        <taxon>Fabaceae</taxon>
        <taxon>Papilionoideae</taxon>
        <taxon>50 kb inversion clade</taxon>
        <taxon>genistoids sensu lato</taxon>
        <taxon>core genistoids</taxon>
        <taxon>Genisteae</taxon>
        <taxon>Lupinus</taxon>
    </lineage>
</organism>
<feature type="region of interest" description="Disordered" evidence="1">
    <location>
        <begin position="1743"/>
        <end position="1765"/>
    </location>
</feature>
<feature type="region of interest" description="Disordered" evidence="1">
    <location>
        <begin position="35"/>
        <end position="66"/>
    </location>
</feature>
<feature type="region of interest" description="Disordered" evidence="1">
    <location>
        <begin position="1046"/>
        <end position="1066"/>
    </location>
</feature>
<dbReference type="Gene3D" id="3.30.1490.40">
    <property type="match status" value="1"/>
</dbReference>
<feature type="region of interest" description="Disordered" evidence="1">
    <location>
        <begin position="1373"/>
        <end position="1493"/>
    </location>
</feature>
<feature type="compositionally biased region" description="Basic and acidic residues" evidence="1">
    <location>
        <begin position="126"/>
        <end position="185"/>
    </location>
</feature>
<feature type="region of interest" description="Disordered" evidence="1">
    <location>
        <begin position="369"/>
        <end position="396"/>
    </location>
</feature>
<dbReference type="EMBL" id="CM007374">
    <property type="protein sequence ID" value="OIV97626.1"/>
    <property type="molecule type" value="Genomic_DNA"/>
</dbReference>
<feature type="compositionally biased region" description="Basic residues" evidence="1">
    <location>
        <begin position="1755"/>
        <end position="1765"/>
    </location>
</feature>
<gene>
    <name evidence="3" type="ORF">TanjilG_12383</name>
</gene>
<feature type="compositionally biased region" description="Basic and acidic residues" evidence="1">
    <location>
        <begin position="196"/>
        <end position="206"/>
    </location>
</feature>
<feature type="region of interest" description="Disordered" evidence="1">
    <location>
        <begin position="233"/>
        <end position="267"/>
    </location>
</feature>